<keyword evidence="2" id="KW-1185">Reference proteome</keyword>
<proteinExistence type="predicted"/>
<dbReference type="RefSeq" id="WP_124540494.1">
    <property type="nucleotide sequence ID" value="NZ_QUSW01000003.1"/>
</dbReference>
<reference evidence="1 2" key="1">
    <citation type="submission" date="2018-08" db="EMBL/GenBank/DDBJ databases">
        <authorList>
            <person name="Khan S.A."/>
            <person name="Jeon C.O."/>
            <person name="Chun B.H."/>
            <person name="Jeong S.E."/>
        </authorList>
    </citation>
    <scope>NUCLEOTIDE SEQUENCE [LARGE SCALE GENOMIC DNA]</scope>
    <source>
        <strain evidence="1 2">S-16</strain>
    </source>
</reference>
<accession>A0A3N7HPB7</accession>
<evidence type="ECO:0000313" key="1">
    <source>
        <dbReference type="EMBL" id="RQP24048.1"/>
    </source>
</evidence>
<reference evidence="1 2" key="2">
    <citation type="submission" date="2018-12" db="EMBL/GenBank/DDBJ databases">
        <title>Rhizobacter gummiphilus sp. nov., a rubber-degrading bacterium isolated from the soil of a botanical garden in Japan.</title>
        <authorList>
            <person name="Shunsuke S.S."/>
        </authorList>
    </citation>
    <scope>NUCLEOTIDE SEQUENCE [LARGE SCALE GENOMIC DNA]</scope>
    <source>
        <strain evidence="1 2">S-16</strain>
    </source>
</reference>
<organism evidence="1 2">
    <name type="scientific">Piscinibacter terrae</name>
    <dbReference type="NCBI Taxonomy" id="2496871"/>
    <lineage>
        <taxon>Bacteria</taxon>
        <taxon>Pseudomonadati</taxon>
        <taxon>Pseudomonadota</taxon>
        <taxon>Betaproteobacteria</taxon>
        <taxon>Burkholderiales</taxon>
        <taxon>Sphaerotilaceae</taxon>
        <taxon>Piscinibacter</taxon>
    </lineage>
</organism>
<evidence type="ECO:0008006" key="3">
    <source>
        <dbReference type="Google" id="ProtNLM"/>
    </source>
</evidence>
<protein>
    <recommendedName>
        <fullName evidence="3">Ribosomal protein L7/L12 C-terminal domain-containing protein</fullName>
    </recommendedName>
</protein>
<dbReference type="AlphaFoldDB" id="A0A3N7HPB7"/>
<dbReference type="Proteomes" id="UP000267464">
    <property type="component" value="Unassembled WGS sequence"/>
</dbReference>
<dbReference type="EMBL" id="QUSW01000003">
    <property type="protein sequence ID" value="RQP24048.1"/>
    <property type="molecule type" value="Genomic_DNA"/>
</dbReference>
<comment type="caution">
    <text evidence="1">The sequence shown here is derived from an EMBL/GenBank/DDBJ whole genome shotgun (WGS) entry which is preliminary data.</text>
</comment>
<evidence type="ECO:0000313" key="2">
    <source>
        <dbReference type="Proteomes" id="UP000267464"/>
    </source>
</evidence>
<sequence length="93" mass="10069">MLPMQLETALLIVIAVLLVELVRRLGSVETNVKKLLALQEPVPTGSLEPSAEVIGLARAGKEIEAMRLYRRESGADVRQAMKVVAETRSSSVA</sequence>
<gene>
    <name evidence="1" type="ORF">DZC73_11970</name>
</gene>
<name>A0A3N7HPB7_9BURK</name>
<dbReference type="OrthoDB" id="8857528at2"/>